<keyword evidence="3" id="KW-0862">Zinc</keyword>
<keyword evidence="2" id="KW-0863">Zinc-finger</keyword>
<protein>
    <recommendedName>
        <fullName evidence="5">GRF-type domain-containing protein</fullName>
    </recommendedName>
</protein>
<dbReference type="InterPro" id="IPR010666">
    <property type="entry name" value="Znf_GRF"/>
</dbReference>
<feature type="region of interest" description="Disordered" evidence="4">
    <location>
        <begin position="1"/>
        <end position="21"/>
    </location>
</feature>
<dbReference type="Pfam" id="PF06839">
    <property type="entry name" value="Zn_ribbon_GRF"/>
    <property type="match status" value="1"/>
</dbReference>
<organism evidence="6 7">
    <name type="scientific">Chenopodium quinoa</name>
    <name type="common">Quinoa</name>
    <dbReference type="NCBI Taxonomy" id="63459"/>
    <lineage>
        <taxon>Eukaryota</taxon>
        <taxon>Viridiplantae</taxon>
        <taxon>Streptophyta</taxon>
        <taxon>Embryophyta</taxon>
        <taxon>Tracheophyta</taxon>
        <taxon>Spermatophyta</taxon>
        <taxon>Magnoliopsida</taxon>
        <taxon>eudicotyledons</taxon>
        <taxon>Gunneridae</taxon>
        <taxon>Pentapetalae</taxon>
        <taxon>Caryophyllales</taxon>
        <taxon>Chenopodiaceae</taxon>
        <taxon>Chenopodioideae</taxon>
        <taxon>Atripliceae</taxon>
        <taxon>Chenopodium</taxon>
    </lineage>
</organism>
<reference evidence="6" key="2">
    <citation type="submission" date="2021-03" db="UniProtKB">
        <authorList>
            <consortium name="EnsemblPlants"/>
        </authorList>
    </citation>
    <scope>IDENTIFICATION</scope>
</reference>
<dbReference type="EnsemblPlants" id="AUR62029012-RA">
    <property type="protein sequence ID" value="AUR62029012-RA:cds"/>
    <property type="gene ID" value="AUR62029012"/>
</dbReference>
<proteinExistence type="predicted"/>
<feature type="domain" description="GRF-type" evidence="5">
    <location>
        <begin position="26"/>
        <end position="67"/>
    </location>
</feature>
<evidence type="ECO:0000313" key="7">
    <source>
        <dbReference type="Proteomes" id="UP000596660"/>
    </source>
</evidence>
<evidence type="ECO:0000256" key="1">
    <source>
        <dbReference type="ARBA" id="ARBA00022723"/>
    </source>
</evidence>
<dbReference type="AlphaFoldDB" id="A0A803MGB0"/>
<reference evidence="6" key="1">
    <citation type="journal article" date="2017" name="Nature">
        <title>The genome of Chenopodium quinoa.</title>
        <authorList>
            <person name="Jarvis D.E."/>
            <person name="Ho Y.S."/>
            <person name="Lightfoot D.J."/>
            <person name="Schmoeckel S.M."/>
            <person name="Li B."/>
            <person name="Borm T.J.A."/>
            <person name="Ohyanagi H."/>
            <person name="Mineta K."/>
            <person name="Michell C.T."/>
            <person name="Saber N."/>
            <person name="Kharbatia N.M."/>
            <person name="Rupper R.R."/>
            <person name="Sharp A.R."/>
            <person name="Dally N."/>
            <person name="Boughton B.A."/>
            <person name="Woo Y.H."/>
            <person name="Gao G."/>
            <person name="Schijlen E.G.W.M."/>
            <person name="Guo X."/>
            <person name="Momin A.A."/>
            <person name="Negrao S."/>
            <person name="Al-Babili S."/>
            <person name="Gehring C."/>
            <person name="Roessner U."/>
            <person name="Jung C."/>
            <person name="Murphy K."/>
            <person name="Arold S.T."/>
            <person name="Gojobori T."/>
            <person name="van der Linden C.G."/>
            <person name="van Loo E.N."/>
            <person name="Jellen E.N."/>
            <person name="Maughan P.J."/>
            <person name="Tester M."/>
        </authorList>
    </citation>
    <scope>NUCLEOTIDE SEQUENCE [LARGE SCALE GENOMIC DNA]</scope>
    <source>
        <strain evidence="6">cv. PI 614886</strain>
    </source>
</reference>
<evidence type="ECO:0000256" key="2">
    <source>
        <dbReference type="ARBA" id="ARBA00022771"/>
    </source>
</evidence>
<evidence type="ECO:0000256" key="3">
    <source>
        <dbReference type="ARBA" id="ARBA00022833"/>
    </source>
</evidence>
<feature type="compositionally biased region" description="Polar residues" evidence="4">
    <location>
        <begin position="1"/>
        <end position="16"/>
    </location>
</feature>
<accession>A0A803MGB0</accession>
<dbReference type="GO" id="GO:0008270">
    <property type="term" value="F:zinc ion binding"/>
    <property type="evidence" value="ECO:0007669"/>
    <property type="project" value="UniProtKB-KW"/>
</dbReference>
<evidence type="ECO:0000313" key="6">
    <source>
        <dbReference type="EnsemblPlants" id="AUR62029012-RA:cds"/>
    </source>
</evidence>
<dbReference type="Gramene" id="AUR62029012-RA">
    <property type="protein sequence ID" value="AUR62029012-RA:cds"/>
    <property type="gene ID" value="AUR62029012"/>
</dbReference>
<sequence>MSSRRQSSNAPGLSSNSRRDTHPKIRCKCEKDVVVRIVIQGPNLGCNIYGCPLWPDTHCDLFKWFNDNNEVEDCQMKMLEKDTIILELEYEQKI</sequence>
<evidence type="ECO:0000259" key="5">
    <source>
        <dbReference type="Pfam" id="PF06839"/>
    </source>
</evidence>
<keyword evidence="1" id="KW-0479">Metal-binding</keyword>
<evidence type="ECO:0000256" key="4">
    <source>
        <dbReference type="SAM" id="MobiDB-lite"/>
    </source>
</evidence>
<name>A0A803MGB0_CHEQI</name>
<keyword evidence="7" id="KW-1185">Reference proteome</keyword>
<dbReference type="Proteomes" id="UP000596660">
    <property type="component" value="Unplaced"/>
</dbReference>